<feature type="domain" description="Fungal-type protein kinase" evidence="3">
    <location>
        <begin position="183"/>
        <end position="290"/>
    </location>
</feature>
<evidence type="ECO:0000313" key="5">
    <source>
        <dbReference type="Proteomes" id="UP000823399"/>
    </source>
</evidence>
<feature type="compositionally biased region" description="Acidic residues" evidence="2">
    <location>
        <begin position="1027"/>
        <end position="1051"/>
    </location>
</feature>
<feature type="coiled-coil region" evidence="1">
    <location>
        <begin position="933"/>
        <end position="960"/>
    </location>
</feature>
<feature type="region of interest" description="Disordered" evidence="2">
    <location>
        <begin position="345"/>
        <end position="388"/>
    </location>
</feature>
<proteinExistence type="predicted"/>
<feature type="region of interest" description="Disordered" evidence="2">
    <location>
        <begin position="1014"/>
        <end position="1090"/>
    </location>
</feature>
<keyword evidence="1" id="KW-0175">Coiled coil</keyword>
<dbReference type="Pfam" id="PF17667">
    <property type="entry name" value="Pkinase_fungal"/>
    <property type="match status" value="2"/>
</dbReference>
<keyword evidence="5" id="KW-1185">Reference proteome</keyword>
<dbReference type="Proteomes" id="UP000823399">
    <property type="component" value="Unassembled WGS sequence"/>
</dbReference>
<organism evidence="4 5">
    <name type="scientific">Suillus discolor</name>
    <dbReference type="NCBI Taxonomy" id="1912936"/>
    <lineage>
        <taxon>Eukaryota</taxon>
        <taxon>Fungi</taxon>
        <taxon>Dikarya</taxon>
        <taxon>Basidiomycota</taxon>
        <taxon>Agaricomycotina</taxon>
        <taxon>Agaricomycetes</taxon>
        <taxon>Agaricomycetidae</taxon>
        <taxon>Boletales</taxon>
        <taxon>Suillineae</taxon>
        <taxon>Suillaceae</taxon>
        <taxon>Suillus</taxon>
    </lineage>
</organism>
<dbReference type="InterPro" id="IPR040976">
    <property type="entry name" value="Pkinase_fungal"/>
</dbReference>
<dbReference type="OrthoDB" id="2687734at2759"/>
<feature type="compositionally biased region" description="Polar residues" evidence="2">
    <location>
        <begin position="102"/>
        <end position="120"/>
    </location>
</feature>
<feature type="region of interest" description="Disordered" evidence="2">
    <location>
        <begin position="99"/>
        <end position="120"/>
    </location>
</feature>
<gene>
    <name evidence="4" type="ORF">F5147DRAFT_781045</name>
</gene>
<feature type="domain" description="Fungal-type protein kinase" evidence="3">
    <location>
        <begin position="437"/>
        <end position="514"/>
    </location>
</feature>
<feature type="region of interest" description="Disordered" evidence="2">
    <location>
        <begin position="565"/>
        <end position="589"/>
    </location>
</feature>
<feature type="compositionally biased region" description="Polar residues" evidence="2">
    <location>
        <begin position="345"/>
        <end position="354"/>
    </location>
</feature>
<comment type="caution">
    <text evidence="4">The sequence shown here is derived from an EMBL/GenBank/DDBJ whole genome shotgun (WGS) entry which is preliminary data.</text>
</comment>
<feature type="region of interest" description="Disordered" evidence="2">
    <location>
        <begin position="1102"/>
        <end position="1200"/>
    </location>
</feature>
<name>A0A9P7ETY9_9AGAM</name>
<evidence type="ECO:0000256" key="2">
    <source>
        <dbReference type="SAM" id="MobiDB-lite"/>
    </source>
</evidence>
<evidence type="ECO:0000313" key="4">
    <source>
        <dbReference type="EMBL" id="KAG2088272.1"/>
    </source>
</evidence>
<evidence type="ECO:0000256" key="1">
    <source>
        <dbReference type="SAM" id="Coils"/>
    </source>
</evidence>
<accession>A0A9P7ETY9</accession>
<reference evidence="4" key="1">
    <citation type="journal article" date="2020" name="New Phytol.">
        <title>Comparative genomics reveals dynamic genome evolution in host specialist ectomycorrhizal fungi.</title>
        <authorList>
            <person name="Lofgren L.A."/>
            <person name="Nguyen N.H."/>
            <person name="Vilgalys R."/>
            <person name="Ruytinx J."/>
            <person name="Liao H.L."/>
            <person name="Branco S."/>
            <person name="Kuo A."/>
            <person name="LaButti K."/>
            <person name="Lipzen A."/>
            <person name="Andreopoulos W."/>
            <person name="Pangilinan J."/>
            <person name="Riley R."/>
            <person name="Hundley H."/>
            <person name="Na H."/>
            <person name="Barry K."/>
            <person name="Grigoriev I.V."/>
            <person name="Stajich J.E."/>
            <person name="Kennedy P.G."/>
        </authorList>
    </citation>
    <scope>NUCLEOTIDE SEQUENCE</scope>
    <source>
        <strain evidence="4">FC423</strain>
    </source>
</reference>
<dbReference type="GeneID" id="64704821"/>
<feature type="compositionally biased region" description="Polar residues" evidence="2">
    <location>
        <begin position="1107"/>
        <end position="1118"/>
    </location>
</feature>
<protein>
    <recommendedName>
        <fullName evidence="3">Fungal-type protein kinase domain-containing protein</fullName>
    </recommendedName>
</protein>
<feature type="compositionally biased region" description="Low complexity" evidence="2">
    <location>
        <begin position="705"/>
        <end position="715"/>
    </location>
</feature>
<feature type="compositionally biased region" description="Polar residues" evidence="2">
    <location>
        <begin position="1130"/>
        <end position="1144"/>
    </location>
</feature>
<dbReference type="RefSeq" id="XP_041285489.1">
    <property type="nucleotide sequence ID" value="XM_041442562.1"/>
</dbReference>
<sequence length="1306" mass="144175">MAFFFRTIDNRIKLSSLLSIPKVTDVHTMNKITSDELNRLVTHEGPPEASRPLGHLLSEIFQPFTEPLPNKFSETSPDTLVPLYNTEVKTWNWALPVDSPGNDDSSLPSQVESESNSTQEATHEEIVAAFLNALAGCLAASQPKQVAMRFATSSWSAANAHEALPGSDIKCKPDIVLSDDILAKWGNIRVSAELTHSHYRPAMRLGKAADTHAYLMMSEQPWRRFALILSFTDEYRHLRVLMYDHSGGAVSPHFNIYTQPDIFSHIIAAITFGSLECVGYDPTVSFSRIVSPPRSKDICIYHPIKNASARRSTTDYAIAASTSNSLPFPEDPDGVLSSDALKSAVSDNYESSNDSTHDAMPSGSPTHDSMDEEYFPPPSPPVHPTATHSAPLLSLASQAPQAEMTESIYSVTPLPSQFPYSTQSPEPCGKICVGQTIYTIKRILFGSRGLVGHGTVCYLVTLDDEDYIIKDHWVVGKDDQVVLNEIKMLELMDGVPGVPKLVDYWVVERSDDDVNASEGFLIDWEFAVCIAADHKYPIGGTGTVPFMSHTLLNQLSVIQQEANLESQKKKATRGRKSVEKPKTPKSSSDSKVLPITYVIQDGKRLLDEFHPYFNTLIPLAIEWRRVLVDNMIHPVTFDTILGVLNSHLDKLPDDEELVSTVNMLRNDAVILTHRVKGKQIASESLSVVATTPKRQKSHHGDTESDSSPSGKSPSPAFFLAVMPPRTITSPKKKRSKCKVSDASKAGLPKKTRAADVAEVPGAVPLVSLGLTAAEVTDNAPQRSGRPNTGTGGRNAQLEKIGSVLQSKPQTYGRKGMTSLGPDIPVNPQAPEPHRKGRNKSSKAVPPPYSSHDLDTCPDVPAMDIVHTGPSFTSQQPGGRFRFAPSTMEIAHSDTTELNLHASNDPYVAIRTKVVEQRAPDAIAEQRARDSIAEQRARDTIAEQRARNAIAEQRARDTIAEQRARDAITKWHTQNVVPENPVLLRSVFLEQNLDPALHQEDDVVRAQYRLRLLGSEEHSDSKGSSSSDDSDDSDDEDANEEDDGKDEEEGDNNDTVKSSQDFGWGEVGRHQKEHPGFLEDAPPSQPAVARALTPEFEFQYLHDENDVIAQTSLDKTSQNKSSKDPPDSSPGLQRQQSQHIETITSKPDDVLQCHHKKNGKPRLPDPESLKLLDQVTESSVQPSKNKKSRSSHGGPTPDQLSWYGPRWKSFLEDAKAECCVQHTLENPFPTLVKNLPGTITEVLIAVLVVWDTNGKQFEAGKYSFVLIRSQTHLSYCDAGVWPEQKFNMTQLSEWTEIRRDRRGSSLE</sequence>
<feature type="compositionally biased region" description="Polar residues" evidence="2">
    <location>
        <begin position="778"/>
        <end position="788"/>
    </location>
</feature>
<evidence type="ECO:0000259" key="3">
    <source>
        <dbReference type="Pfam" id="PF17667"/>
    </source>
</evidence>
<feature type="region of interest" description="Disordered" evidence="2">
    <location>
        <begin position="686"/>
        <end position="750"/>
    </location>
</feature>
<feature type="region of interest" description="Disordered" evidence="2">
    <location>
        <begin position="776"/>
        <end position="851"/>
    </location>
</feature>
<dbReference type="EMBL" id="JABBWM010000123">
    <property type="protein sequence ID" value="KAG2088272.1"/>
    <property type="molecule type" value="Genomic_DNA"/>
</dbReference>
<feature type="compositionally biased region" description="Basic and acidic residues" evidence="2">
    <location>
        <begin position="1066"/>
        <end position="1076"/>
    </location>
</feature>